<feature type="non-terminal residue" evidence="3">
    <location>
        <position position="1"/>
    </location>
</feature>
<dbReference type="PANTHER" id="PTHR11764:SF58">
    <property type="entry name" value="BETA-AMYRIN SYNTHASE-RELATED"/>
    <property type="match status" value="1"/>
</dbReference>
<dbReference type="InterPro" id="IPR018333">
    <property type="entry name" value="Squalene_cyclase"/>
</dbReference>
<gene>
    <name evidence="3" type="ORF">PIB30_043494</name>
</gene>
<feature type="region of interest" description="Disordered" evidence="2">
    <location>
        <begin position="129"/>
        <end position="152"/>
    </location>
</feature>
<keyword evidence="4" id="KW-1185">Reference proteome</keyword>
<evidence type="ECO:0000256" key="1">
    <source>
        <dbReference type="ARBA" id="ARBA00023235"/>
    </source>
</evidence>
<organism evidence="3 4">
    <name type="scientific">Stylosanthes scabra</name>
    <dbReference type="NCBI Taxonomy" id="79078"/>
    <lineage>
        <taxon>Eukaryota</taxon>
        <taxon>Viridiplantae</taxon>
        <taxon>Streptophyta</taxon>
        <taxon>Embryophyta</taxon>
        <taxon>Tracheophyta</taxon>
        <taxon>Spermatophyta</taxon>
        <taxon>Magnoliopsida</taxon>
        <taxon>eudicotyledons</taxon>
        <taxon>Gunneridae</taxon>
        <taxon>Pentapetalae</taxon>
        <taxon>rosids</taxon>
        <taxon>fabids</taxon>
        <taxon>Fabales</taxon>
        <taxon>Fabaceae</taxon>
        <taxon>Papilionoideae</taxon>
        <taxon>50 kb inversion clade</taxon>
        <taxon>dalbergioids sensu lato</taxon>
        <taxon>Dalbergieae</taxon>
        <taxon>Pterocarpus clade</taxon>
        <taxon>Stylosanthes</taxon>
    </lineage>
</organism>
<dbReference type="EMBL" id="JASCZI010000254">
    <property type="protein sequence ID" value="MED6110497.1"/>
    <property type="molecule type" value="Genomic_DNA"/>
</dbReference>
<reference evidence="3 4" key="1">
    <citation type="journal article" date="2023" name="Plants (Basel)">
        <title>Bridging the Gap: Combining Genomics and Transcriptomics Approaches to Understand Stylosanthes scabra, an Orphan Legume from the Brazilian Caatinga.</title>
        <authorList>
            <person name="Ferreira-Neto J.R.C."/>
            <person name="da Silva M.D."/>
            <person name="Binneck E."/>
            <person name="de Melo N.F."/>
            <person name="da Silva R.H."/>
            <person name="de Melo A.L.T.M."/>
            <person name="Pandolfi V."/>
            <person name="Bustamante F.O."/>
            <person name="Brasileiro-Vidal A.C."/>
            <person name="Benko-Iseppon A.M."/>
        </authorList>
    </citation>
    <scope>NUCLEOTIDE SEQUENCE [LARGE SCALE GENOMIC DNA]</scope>
    <source>
        <tissue evidence="3">Leaves</tissue>
    </source>
</reference>
<feature type="compositionally biased region" description="Pro residues" evidence="2">
    <location>
        <begin position="139"/>
        <end position="152"/>
    </location>
</feature>
<evidence type="ECO:0000313" key="4">
    <source>
        <dbReference type="Proteomes" id="UP001341840"/>
    </source>
</evidence>
<protein>
    <submittedName>
        <fullName evidence="3">Uncharacterized protein</fullName>
    </submittedName>
</protein>
<dbReference type="PANTHER" id="PTHR11764">
    <property type="entry name" value="TERPENE CYCLASE/MUTASE FAMILY MEMBER"/>
    <property type="match status" value="1"/>
</dbReference>
<evidence type="ECO:0000256" key="2">
    <source>
        <dbReference type="SAM" id="MobiDB-lite"/>
    </source>
</evidence>
<dbReference type="InterPro" id="IPR008930">
    <property type="entry name" value="Terpenoid_cyclase/PrenylTrfase"/>
</dbReference>
<name>A0ABU6QFJ9_9FABA</name>
<dbReference type="SUPFAM" id="SSF48239">
    <property type="entry name" value="Terpenoid cyclases/Protein prenyltransferases"/>
    <property type="match status" value="1"/>
</dbReference>
<comment type="caution">
    <text evidence="3">The sequence shown here is derived from an EMBL/GenBank/DDBJ whole genome shotgun (WGS) entry which is preliminary data.</text>
</comment>
<accession>A0ABU6QFJ9</accession>
<evidence type="ECO:0000313" key="3">
    <source>
        <dbReference type="EMBL" id="MED6110497.1"/>
    </source>
</evidence>
<keyword evidence="1" id="KW-0413">Isomerase</keyword>
<sequence>ILREKKFKQKIERVRIEDGEEITHDKATAAMRRAALYLSALQTSHGHWPAQIAGPLFFLPPLVRVEGMERVDGGRRLAEEQEGDAMVCRCLMKSSLAGYTMKSAVPLVRNRSICHPLYQFPLPLPNSNPKFTPNSFIDKPPPQAPPQPPHSR</sequence>
<proteinExistence type="predicted"/>
<dbReference type="Proteomes" id="UP001341840">
    <property type="component" value="Unassembled WGS sequence"/>
</dbReference>